<evidence type="ECO:0000313" key="7">
    <source>
        <dbReference type="EMBL" id="RGC47873.1"/>
    </source>
</evidence>
<dbReference type="PRINTS" id="PR00039">
    <property type="entry name" value="HTHLYSR"/>
</dbReference>
<dbReference type="PANTHER" id="PTHR30126">
    <property type="entry name" value="HTH-TYPE TRANSCRIPTIONAL REGULATOR"/>
    <property type="match status" value="1"/>
</dbReference>
<dbReference type="EMBL" id="QVEP01000021">
    <property type="protein sequence ID" value="RGB79663.1"/>
    <property type="molecule type" value="Genomic_DNA"/>
</dbReference>
<proteinExistence type="inferred from homology"/>
<dbReference type="Gene3D" id="1.10.10.10">
    <property type="entry name" value="Winged helix-like DNA-binding domain superfamily/Winged helix DNA-binding domain"/>
    <property type="match status" value="1"/>
</dbReference>
<dbReference type="GO" id="GO:0003700">
    <property type="term" value="F:DNA-binding transcription factor activity"/>
    <property type="evidence" value="ECO:0007669"/>
    <property type="project" value="InterPro"/>
</dbReference>
<organism evidence="6 8">
    <name type="scientific">Coprococcus catus</name>
    <dbReference type="NCBI Taxonomy" id="116085"/>
    <lineage>
        <taxon>Bacteria</taxon>
        <taxon>Bacillati</taxon>
        <taxon>Bacillota</taxon>
        <taxon>Clostridia</taxon>
        <taxon>Lachnospirales</taxon>
        <taxon>Lachnospiraceae</taxon>
        <taxon>Coprococcus</taxon>
    </lineage>
</organism>
<dbReference type="InterPro" id="IPR011991">
    <property type="entry name" value="ArsR-like_HTH"/>
</dbReference>
<dbReference type="InterPro" id="IPR005119">
    <property type="entry name" value="LysR_subst-bd"/>
</dbReference>
<evidence type="ECO:0000313" key="9">
    <source>
        <dbReference type="Proteomes" id="UP000261231"/>
    </source>
</evidence>
<evidence type="ECO:0000313" key="6">
    <source>
        <dbReference type="EMBL" id="RGB79663.1"/>
    </source>
</evidence>
<evidence type="ECO:0000256" key="3">
    <source>
        <dbReference type="ARBA" id="ARBA00023125"/>
    </source>
</evidence>
<dbReference type="AlphaFoldDB" id="A0A3E2TMQ2"/>
<dbReference type="CDD" id="cd00090">
    <property type="entry name" value="HTH_ARSR"/>
    <property type="match status" value="1"/>
</dbReference>
<dbReference type="InterPro" id="IPR047788">
    <property type="entry name" value="LysR-like_Sec_metab"/>
</dbReference>
<dbReference type="FunFam" id="1.10.10.10:FF:000001">
    <property type="entry name" value="LysR family transcriptional regulator"/>
    <property type="match status" value="1"/>
</dbReference>
<dbReference type="NCBIfam" id="NF040786">
    <property type="entry name" value="LysR_Sec_metab"/>
    <property type="match status" value="1"/>
</dbReference>
<keyword evidence="9" id="KW-1185">Reference proteome</keyword>
<dbReference type="Proteomes" id="UP000260773">
    <property type="component" value="Unassembled WGS sequence"/>
</dbReference>
<comment type="caution">
    <text evidence="6">The sequence shown here is derived from an EMBL/GenBank/DDBJ whole genome shotgun (WGS) entry which is preliminary data.</text>
</comment>
<dbReference type="PANTHER" id="PTHR30126:SF64">
    <property type="entry name" value="HTH-TYPE TRANSCRIPTIONAL REGULATOR CITR"/>
    <property type="match status" value="1"/>
</dbReference>
<dbReference type="InterPro" id="IPR036390">
    <property type="entry name" value="WH_DNA-bd_sf"/>
</dbReference>
<comment type="similarity">
    <text evidence="1">Belongs to the LysR transcriptional regulatory family.</text>
</comment>
<accession>A0A3E2TMQ2</accession>
<keyword evidence="3" id="KW-0238">DNA-binding</keyword>
<name>A0A3E2TMQ2_9FIRM</name>
<reference evidence="8 9" key="1">
    <citation type="submission" date="2018-08" db="EMBL/GenBank/DDBJ databases">
        <title>A genome reference for cultivated species of the human gut microbiota.</title>
        <authorList>
            <person name="Zou Y."/>
            <person name="Xue W."/>
            <person name="Luo G."/>
        </authorList>
    </citation>
    <scope>NUCLEOTIDE SEQUENCE [LARGE SCALE GENOMIC DNA]</scope>
    <source>
        <strain evidence="6 8">AF45-17</strain>
        <strain evidence="7 9">AM28-39</strain>
    </source>
</reference>
<evidence type="ECO:0000313" key="8">
    <source>
        <dbReference type="Proteomes" id="UP000260773"/>
    </source>
</evidence>
<dbReference type="Pfam" id="PF00126">
    <property type="entry name" value="HTH_1"/>
    <property type="match status" value="1"/>
</dbReference>
<dbReference type="SUPFAM" id="SSF53850">
    <property type="entry name" value="Periplasmic binding protein-like II"/>
    <property type="match status" value="1"/>
</dbReference>
<dbReference type="RefSeq" id="WP_117528471.1">
    <property type="nucleotide sequence ID" value="NZ_JAQDKA010000004.1"/>
</dbReference>
<sequence>MDFKQLHSFISVVRCRSFTEAAEELGISQPTISTHIRILEEELNSRLIVRTAKSFEVTPRGMELFECAQNILKLRDDMVSRWNGHDSKVIRLGVSTIPSAYILPEVLPTFGKSHDDIYFVVTQSDSRGIIDAVHKGSYDLGLVGMKTDDEQLVFKKFYQDHLVLIAPVTDYFLEMKDTGSFSLEKVLQEQPVILREQGSGTGKSASAFLEKIGIPEDKLHIAARINDQEAIKNLVAGGLGVSIVSEKAVHDYIDAKRLLQFELPGHIAGREFYIIYHKDFILKDYVCEFIKYLEHCYKQ</sequence>
<dbReference type="EMBL" id="QVFD01000005">
    <property type="protein sequence ID" value="RGC47873.1"/>
    <property type="molecule type" value="Genomic_DNA"/>
</dbReference>
<evidence type="ECO:0000256" key="2">
    <source>
        <dbReference type="ARBA" id="ARBA00023015"/>
    </source>
</evidence>
<dbReference type="PROSITE" id="PS50931">
    <property type="entry name" value="HTH_LYSR"/>
    <property type="match status" value="1"/>
</dbReference>
<dbReference type="GO" id="GO:0000976">
    <property type="term" value="F:transcription cis-regulatory region binding"/>
    <property type="evidence" value="ECO:0007669"/>
    <property type="project" value="TreeGrafter"/>
</dbReference>
<feature type="domain" description="HTH lysR-type" evidence="5">
    <location>
        <begin position="1"/>
        <end position="58"/>
    </location>
</feature>
<gene>
    <name evidence="6" type="ORF">DW070_09440</name>
    <name evidence="7" type="ORF">DW747_06810</name>
</gene>
<dbReference type="Pfam" id="PF03466">
    <property type="entry name" value="LysR_substrate"/>
    <property type="match status" value="1"/>
</dbReference>
<keyword evidence="2" id="KW-0805">Transcription regulation</keyword>
<keyword evidence="4" id="KW-0804">Transcription</keyword>
<dbReference type="InterPro" id="IPR000847">
    <property type="entry name" value="LysR_HTH_N"/>
</dbReference>
<dbReference type="SUPFAM" id="SSF46785">
    <property type="entry name" value="Winged helix' DNA-binding domain"/>
    <property type="match status" value="1"/>
</dbReference>
<dbReference type="Gene3D" id="3.40.190.10">
    <property type="entry name" value="Periplasmic binding protein-like II"/>
    <property type="match status" value="2"/>
</dbReference>
<dbReference type="Proteomes" id="UP000261231">
    <property type="component" value="Unassembled WGS sequence"/>
</dbReference>
<evidence type="ECO:0000256" key="1">
    <source>
        <dbReference type="ARBA" id="ARBA00009437"/>
    </source>
</evidence>
<protein>
    <submittedName>
        <fullName evidence="6">LysR family transcriptional regulator</fullName>
    </submittedName>
</protein>
<evidence type="ECO:0000256" key="4">
    <source>
        <dbReference type="ARBA" id="ARBA00023163"/>
    </source>
</evidence>
<dbReference type="OrthoDB" id="9785745at2"/>
<dbReference type="InterPro" id="IPR036388">
    <property type="entry name" value="WH-like_DNA-bd_sf"/>
</dbReference>
<evidence type="ECO:0000259" key="5">
    <source>
        <dbReference type="PROSITE" id="PS50931"/>
    </source>
</evidence>